<organism evidence="1 2">
    <name type="scientific">Kitasatospora putterlickiae</name>
    <dbReference type="NCBI Taxonomy" id="221725"/>
    <lineage>
        <taxon>Bacteria</taxon>
        <taxon>Bacillati</taxon>
        <taxon>Actinomycetota</taxon>
        <taxon>Actinomycetes</taxon>
        <taxon>Kitasatosporales</taxon>
        <taxon>Streptomycetaceae</taxon>
        <taxon>Kitasatospora</taxon>
    </lineage>
</organism>
<name>A0ABN1XN84_9ACTN</name>
<proteinExistence type="predicted"/>
<evidence type="ECO:0000313" key="1">
    <source>
        <dbReference type="EMBL" id="GAA1386031.1"/>
    </source>
</evidence>
<sequence>MPDDLTPTTRNPNWSISAVVYNTMVMPAEKRRPLLDAIRAQPPVRREGRGGVSWPYHRYEPGFGAVLLDHSHNRNLTWPCTAKVLYAVTDGRIYLAASTIGGIGRGTVEATPELVAAFAGVLGIPAPDLAALGGVRLPDDLPPLHSRAADLAMVIWEARRLTTAQLQNVKLTARHLAGR</sequence>
<dbReference type="Proteomes" id="UP001499863">
    <property type="component" value="Unassembled WGS sequence"/>
</dbReference>
<protein>
    <submittedName>
        <fullName evidence="1">Uncharacterized protein</fullName>
    </submittedName>
</protein>
<dbReference type="EMBL" id="BAAAKJ010000042">
    <property type="protein sequence ID" value="GAA1386031.1"/>
    <property type="molecule type" value="Genomic_DNA"/>
</dbReference>
<keyword evidence="2" id="KW-1185">Reference proteome</keyword>
<gene>
    <name evidence="1" type="ORF">GCM10009639_09310</name>
</gene>
<accession>A0ABN1XN84</accession>
<dbReference type="RefSeq" id="WP_344326709.1">
    <property type="nucleotide sequence ID" value="NZ_BAAAKJ010000042.1"/>
</dbReference>
<evidence type="ECO:0000313" key="2">
    <source>
        <dbReference type="Proteomes" id="UP001499863"/>
    </source>
</evidence>
<comment type="caution">
    <text evidence="1">The sequence shown here is derived from an EMBL/GenBank/DDBJ whole genome shotgun (WGS) entry which is preliminary data.</text>
</comment>
<reference evidence="1 2" key="1">
    <citation type="journal article" date="2019" name="Int. J. Syst. Evol. Microbiol.">
        <title>The Global Catalogue of Microorganisms (GCM) 10K type strain sequencing project: providing services to taxonomists for standard genome sequencing and annotation.</title>
        <authorList>
            <consortium name="The Broad Institute Genomics Platform"/>
            <consortium name="The Broad Institute Genome Sequencing Center for Infectious Disease"/>
            <person name="Wu L."/>
            <person name="Ma J."/>
        </authorList>
    </citation>
    <scope>NUCLEOTIDE SEQUENCE [LARGE SCALE GENOMIC DNA]</scope>
    <source>
        <strain evidence="1 2">JCM 12393</strain>
    </source>
</reference>